<feature type="domain" description="Rhodopsin" evidence="8">
    <location>
        <begin position="62"/>
        <end position="297"/>
    </location>
</feature>
<dbReference type="HOGENOM" id="CLU_028200_0_0_1"/>
<dbReference type="Proteomes" id="UP000006039">
    <property type="component" value="Unassembled WGS sequence"/>
</dbReference>
<keyword evidence="2 7" id="KW-0812">Transmembrane</keyword>
<feature type="compositionally biased region" description="Basic and acidic residues" evidence="6">
    <location>
        <begin position="408"/>
        <end position="420"/>
    </location>
</feature>
<dbReference type="Pfam" id="PF20684">
    <property type="entry name" value="Fung_rhodopsin"/>
    <property type="match status" value="1"/>
</dbReference>
<evidence type="ECO:0000313" key="11">
    <source>
        <dbReference type="Proteomes" id="UP000006039"/>
    </source>
</evidence>
<feature type="transmembrane region" description="Helical" evidence="7">
    <location>
        <begin position="44"/>
        <end position="66"/>
    </location>
</feature>
<name>J3P971_GAET3</name>
<reference evidence="9" key="3">
    <citation type="submission" date="2010-09" db="EMBL/GenBank/DDBJ databases">
        <title>Annotation of Gaeumannomyces graminis var. tritici R3-111a-1.</title>
        <authorList>
            <consortium name="The Broad Institute Genome Sequencing Platform"/>
            <person name="Ma L.-J."/>
            <person name="Dead R."/>
            <person name="Young S.K."/>
            <person name="Zeng Q."/>
            <person name="Gargeya S."/>
            <person name="Fitzgerald M."/>
            <person name="Haas B."/>
            <person name="Abouelleil A."/>
            <person name="Alvarado L."/>
            <person name="Arachchi H.M."/>
            <person name="Berlin A."/>
            <person name="Brown A."/>
            <person name="Chapman S.B."/>
            <person name="Chen Z."/>
            <person name="Dunbar C."/>
            <person name="Freedman E."/>
            <person name="Gearin G."/>
            <person name="Gellesch M."/>
            <person name="Goldberg J."/>
            <person name="Griggs A."/>
            <person name="Gujja S."/>
            <person name="Heiman D."/>
            <person name="Howarth C."/>
            <person name="Larson L."/>
            <person name="Lui A."/>
            <person name="MacDonald P.J.P."/>
            <person name="Mehta T."/>
            <person name="Montmayeur A."/>
            <person name="Murphy C."/>
            <person name="Neiman D."/>
            <person name="Pearson M."/>
            <person name="Priest M."/>
            <person name="Roberts A."/>
            <person name="Saif S."/>
            <person name="Shea T."/>
            <person name="Shenoy N."/>
            <person name="Sisk P."/>
            <person name="Stolte C."/>
            <person name="Sykes S."/>
            <person name="Yandava C."/>
            <person name="Wortman J."/>
            <person name="Nusbaum C."/>
            <person name="Birren B."/>
        </authorList>
    </citation>
    <scope>NUCLEOTIDE SEQUENCE</scope>
    <source>
        <strain evidence="9">R3-111a-1</strain>
    </source>
</reference>
<dbReference type="VEuPathDB" id="FungiDB:GGTG_10056"/>
<evidence type="ECO:0000256" key="6">
    <source>
        <dbReference type="SAM" id="MobiDB-lite"/>
    </source>
</evidence>
<reference evidence="10" key="4">
    <citation type="journal article" date="2015" name="G3 (Bethesda)">
        <title>Genome sequences of three phytopathogenic species of the Magnaporthaceae family of fungi.</title>
        <authorList>
            <person name="Okagaki L.H."/>
            <person name="Nunes C.C."/>
            <person name="Sailsbery J."/>
            <person name="Clay B."/>
            <person name="Brown D."/>
            <person name="John T."/>
            <person name="Oh Y."/>
            <person name="Young N."/>
            <person name="Fitzgerald M."/>
            <person name="Haas B.J."/>
            <person name="Zeng Q."/>
            <person name="Young S."/>
            <person name="Adiconis X."/>
            <person name="Fan L."/>
            <person name="Levin J.Z."/>
            <person name="Mitchell T.K."/>
            <person name="Okubara P.A."/>
            <person name="Farman M.L."/>
            <person name="Kohn L.M."/>
            <person name="Birren B."/>
            <person name="Ma L.-J."/>
            <person name="Dean R.A."/>
        </authorList>
    </citation>
    <scope>NUCLEOTIDE SEQUENCE</scope>
    <source>
        <strain evidence="10">R3-111a-1</strain>
    </source>
</reference>
<evidence type="ECO:0000313" key="10">
    <source>
        <dbReference type="EnsemblFungi" id="EJT73207"/>
    </source>
</evidence>
<feature type="transmembrane region" description="Helical" evidence="7">
    <location>
        <begin position="195"/>
        <end position="218"/>
    </location>
</feature>
<feature type="transmembrane region" description="Helical" evidence="7">
    <location>
        <begin position="230"/>
        <end position="248"/>
    </location>
</feature>
<dbReference type="EMBL" id="GL385399">
    <property type="protein sequence ID" value="EJT73207.1"/>
    <property type="molecule type" value="Genomic_DNA"/>
</dbReference>
<comment type="similarity">
    <text evidence="5">Belongs to the SAT4 family.</text>
</comment>
<reference evidence="9" key="2">
    <citation type="submission" date="2010-07" db="EMBL/GenBank/DDBJ databases">
        <authorList>
            <consortium name="The Broad Institute Genome Sequencing Platform"/>
            <consortium name="Broad Institute Genome Sequencing Center for Infectious Disease"/>
            <person name="Ma L.-J."/>
            <person name="Dead R."/>
            <person name="Young S."/>
            <person name="Zeng Q."/>
            <person name="Koehrsen M."/>
            <person name="Alvarado L."/>
            <person name="Berlin A."/>
            <person name="Chapman S.B."/>
            <person name="Chen Z."/>
            <person name="Freedman E."/>
            <person name="Gellesch M."/>
            <person name="Goldberg J."/>
            <person name="Griggs A."/>
            <person name="Gujja S."/>
            <person name="Heilman E.R."/>
            <person name="Heiman D."/>
            <person name="Hepburn T."/>
            <person name="Howarth C."/>
            <person name="Jen D."/>
            <person name="Larson L."/>
            <person name="Mehta T."/>
            <person name="Neiman D."/>
            <person name="Pearson M."/>
            <person name="Roberts A."/>
            <person name="Saif S."/>
            <person name="Shea T."/>
            <person name="Shenoy N."/>
            <person name="Sisk P."/>
            <person name="Stolte C."/>
            <person name="Sykes S."/>
            <person name="Walk T."/>
            <person name="White J."/>
            <person name="Yandava C."/>
            <person name="Haas B."/>
            <person name="Nusbaum C."/>
            <person name="Birren B."/>
        </authorList>
    </citation>
    <scope>NUCLEOTIDE SEQUENCE</scope>
    <source>
        <strain evidence="9">R3-111a-1</strain>
    </source>
</reference>
<reference evidence="10" key="5">
    <citation type="submission" date="2018-04" db="UniProtKB">
        <authorList>
            <consortium name="EnsemblFungi"/>
        </authorList>
    </citation>
    <scope>IDENTIFICATION</scope>
    <source>
        <strain evidence="10">R3-111a-1</strain>
    </source>
</reference>
<accession>J3P971</accession>
<evidence type="ECO:0000259" key="8">
    <source>
        <dbReference type="Pfam" id="PF20684"/>
    </source>
</evidence>
<feature type="region of interest" description="Disordered" evidence="6">
    <location>
        <begin position="393"/>
        <end position="420"/>
    </location>
</feature>
<dbReference type="InterPro" id="IPR049326">
    <property type="entry name" value="Rhodopsin_dom_fungi"/>
</dbReference>
<protein>
    <recommendedName>
        <fullName evidence="8">Rhodopsin domain-containing protein</fullName>
    </recommendedName>
</protein>
<evidence type="ECO:0000256" key="2">
    <source>
        <dbReference type="ARBA" id="ARBA00022692"/>
    </source>
</evidence>
<dbReference type="GO" id="GO:0016020">
    <property type="term" value="C:membrane"/>
    <property type="evidence" value="ECO:0007669"/>
    <property type="project" value="UniProtKB-SubCell"/>
</dbReference>
<keyword evidence="3 7" id="KW-1133">Transmembrane helix</keyword>
<comment type="subcellular location">
    <subcellularLocation>
        <location evidence="1">Membrane</location>
        <topology evidence="1">Multi-pass membrane protein</topology>
    </subcellularLocation>
</comment>
<dbReference type="AlphaFoldDB" id="J3P971"/>
<evidence type="ECO:0000256" key="4">
    <source>
        <dbReference type="ARBA" id="ARBA00023136"/>
    </source>
</evidence>
<gene>
    <name evidence="10" type="primary">20350514</name>
    <name evidence="9" type="ORF">GGTG_10056</name>
</gene>
<proteinExistence type="inferred from homology"/>
<evidence type="ECO:0000256" key="5">
    <source>
        <dbReference type="ARBA" id="ARBA00038359"/>
    </source>
</evidence>
<dbReference type="PANTHER" id="PTHR33048:SF151">
    <property type="entry name" value="INTEGRAL MEMBRANE PROTEIN"/>
    <property type="match status" value="1"/>
</dbReference>
<evidence type="ECO:0000256" key="3">
    <source>
        <dbReference type="ARBA" id="ARBA00022989"/>
    </source>
</evidence>
<dbReference type="GeneID" id="20350514"/>
<feature type="transmembrane region" description="Helical" evidence="7">
    <location>
        <begin position="78"/>
        <end position="99"/>
    </location>
</feature>
<keyword evidence="11" id="KW-1185">Reference proteome</keyword>
<dbReference type="eggNOG" id="ENOG502SIYQ">
    <property type="taxonomic scope" value="Eukaryota"/>
</dbReference>
<feature type="transmembrane region" description="Helical" evidence="7">
    <location>
        <begin position="157"/>
        <end position="183"/>
    </location>
</feature>
<evidence type="ECO:0000256" key="1">
    <source>
        <dbReference type="ARBA" id="ARBA00004141"/>
    </source>
</evidence>
<dbReference type="InterPro" id="IPR052337">
    <property type="entry name" value="SAT4-like"/>
</dbReference>
<reference evidence="11" key="1">
    <citation type="submission" date="2010-07" db="EMBL/GenBank/DDBJ databases">
        <title>The genome sequence of Gaeumannomyces graminis var. tritici strain R3-111a-1.</title>
        <authorList>
            <consortium name="The Broad Institute Genome Sequencing Platform"/>
            <person name="Ma L.-J."/>
            <person name="Dead R."/>
            <person name="Young S."/>
            <person name="Zeng Q."/>
            <person name="Koehrsen M."/>
            <person name="Alvarado L."/>
            <person name="Berlin A."/>
            <person name="Chapman S.B."/>
            <person name="Chen Z."/>
            <person name="Freedman E."/>
            <person name="Gellesch M."/>
            <person name="Goldberg J."/>
            <person name="Griggs A."/>
            <person name="Gujja S."/>
            <person name="Heilman E.R."/>
            <person name="Heiman D."/>
            <person name="Hepburn T."/>
            <person name="Howarth C."/>
            <person name="Jen D."/>
            <person name="Larson L."/>
            <person name="Mehta T."/>
            <person name="Neiman D."/>
            <person name="Pearson M."/>
            <person name="Roberts A."/>
            <person name="Saif S."/>
            <person name="Shea T."/>
            <person name="Shenoy N."/>
            <person name="Sisk P."/>
            <person name="Stolte C."/>
            <person name="Sykes S."/>
            <person name="Walk T."/>
            <person name="White J."/>
            <person name="Yandava C."/>
            <person name="Haas B."/>
            <person name="Nusbaum C."/>
            <person name="Birren B."/>
        </authorList>
    </citation>
    <scope>NUCLEOTIDE SEQUENCE [LARGE SCALE GENOMIC DNA]</scope>
    <source>
        <strain evidence="11">R3-111a-1</strain>
    </source>
</reference>
<sequence>MASHPGMATYAFNDTSLSQPERDYLRSLHDFALTQNLAEDKQNYVRAVSIAFTVFAAAVVGLRFWARHLQAAKLLIDDFMMLAALVMLFGNMTINLVLVDHGIGLHSGRLPYEEIEFLNRTMIGAEILYVTTVNQYKIALLFLYLRIFPMASVRKGALWCGGLTCGWTFACIIAACLQCVPLSRVWNPWHEGVCINLFLTQLAISIPSILVDIAILCLPIPHVLKLQLAPWQRFLVMFVFLLGSYVVFSSCYRFRVFLSYSTDDVPWTIADGLAWNIVELSSGIVSACFPTLGPIVRSAIRAVSSVASVSGLYAKSKGTYSGGPVTNETPNHPGGPKSWAKLEEEHARGENNHPARGGRVGLVTIGSKPVARGRPSCDSDSDDIELGRYMGSSHNVAVSRPPPAMDIEQGRRGAGREGHW</sequence>
<dbReference type="PANTHER" id="PTHR33048">
    <property type="entry name" value="PTH11-LIKE INTEGRAL MEMBRANE PROTEIN (AFU_ORTHOLOGUE AFUA_5G11245)"/>
    <property type="match status" value="1"/>
</dbReference>
<dbReference type="STRING" id="644352.J3P971"/>
<feature type="transmembrane region" description="Helical" evidence="7">
    <location>
        <begin position="127"/>
        <end position="145"/>
    </location>
</feature>
<evidence type="ECO:0000313" key="9">
    <source>
        <dbReference type="EMBL" id="EJT73207.1"/>
    </source>
</evidence>
<dbReference type="OrthoDB" id="3934549at2759"/>
<keyword evidence="4 7" id="KW-0472">Membrane</keyword>
<evidence type="ECO:0000256" key="7">
    <source>
        <dbReference type="SAM" id="Phobius"/>
    </source>
</evidence>
<organism evidence="9">
    <name type="scientific">Gaeumannomyces tritici (strain R3-111a-1)</name>
    <name type="common">Wheat and barley take-all root rot fungus</name>
    <name type="synonym">Gaeumannomyces graminis var. tritici</name>
    <dbReference type="NCBI Taxonomy" id="644352"/>
    <lineage>
        <taxon>Eukaryota</taxon>
        <taxon>Fungi</taxon>
        <taxon>Dikarya</taxon>
        <taxon>Ascomycota</taxon>
        <taxon>Pezizomycotina</taxon>
        <taxon>Sordariomycetes</taxon>
        <taxon>Sordariomycetidae</taxon>
        <taxon>Magnaporthales</taxon>
        <taxon>Magnaporthaceae</taxon>
        <taxon>Gaeumannomyces</taxon>
    </lineage>
</organism>
<dbReference type="RefSeq" id="XP_009226181.1">
    <property type="nucleotide sequence ID" value="XM_009227917.1"/>
</dbReference>
<dbReference type="EnsemblFungi" id="EJT73207">
    <property type="protein sequence ID" value="EJT73207"/>
    <property type="gene ID" value="GGTG_10056"/>
</dbReference>